<dbReference type="CDD" id="cd16352">
    <property type="entry name" value="CheD"/>
    <property type="match status" value="1"/>
</dbReference>
<sequence length="162" mass="17172">MTQKRKLVIGIGEYAIASNPTILVTLGLGSCVGVCVRDPVAKIGAMVHVMLPESDGKQVKNPGKYADTGIKAVVEGLLEKGASKTHLEAKIAGGAAMFANSSIDVGKRNIEAVKKYLKIYGVKLVAEDTGGNKARSIEYDIETGKLMVRKVKTGESVEVKEI</sequence>
<dbReference type="PANTHER" id="PTHR35147">
    <property type="entry name" value="CHEMORECEPTOR GLUTAMINE DEAMIDASE CHED-RELATED"/>
    <property type="match status" value="1"/>
</dbReference>
<evidence type="ECO:0000313" key="5">
    <source>
        <dbReference type="Proteomes" id="UP000671862"/>
    </source>
</evidence>
<evidence type="ECO:0000256" key="1">
    <source>
        <dbReference type="ARBA" id="ARBA00022500"/>
    </source>
</evidence>
<protein>
    <recommendedName>
        <fullName evidence="3">Probable chemoreceptor glutamine deamidase CheD</fullName>
        <ecNumber evidence="3">3.5.1.44</ecNumber>
    </recommendedName>
</protein>
<dbReference type="InterPro" id="IPR054943">
    <property type="entry name" value="CheD_Thtga"/>
</dbReference>
<dbReference type="EC" id="3.5.1.44" evidence="3"/>
<gene>
    <name evidence="3" type="primary">cheD</name>
    <name evidence="4" type="ORF">JYK00_08990</name>
</gene>
<comment type="catalytic activity">
    <reaction evidence="3">
        <text>L-glutaminyl-[protein] + H2O = L-glutamyl-[protein] + NH4(+)</text>
        <dbReference type="Rhea" id="RHEA:16441"/>
        <dbReference type="Rhea" id="RHEA-COMP:10207"/>
        <dbReference type="Rhea" id="RHEA-COMP:10208"/>
        <dbReference type="ChEBI" id="CHEBI:15377"/>
        <dbReference type="ChEBI" id="CHEBI:28938"/>
        <dbReference type="ChEBI" id="CHEBI:29973"/>
        <dbReference type="ChEBI" id="CHEBI:30011"/>
        <dbReference type="EC" id="3.5.1.44"/>
    </reaction>
</comment>
<comment type="function">
    <text evidence="3">Probably deamidates glutamine residues to glutamate on methyl-accepting chemotaxis receptors (MCPs), playing an important role in chemotaxis.</text>
</comment>
<evidence type="ECO:0000256" key="3">
    <source>
        <dbReference type="HAMAP-Rule" id="MF_01440"/>
    </source>
</evidence>
<dbReference type="Gene3D" id="3.30.1330.200">
    <property type="match status" value="1"/>
</dbReference>
<dbReference type="PROSITE" id="PS51257">
    <property type="entry name" value="PROKAR_LIPOPROTEIN"/>
    <property type="match status" value="1"/>
</dbReference>
<comment type="similarity">
    <text evidence="3">Belongs to the CheD family.</text>
</comment>
<dbReference type="NCBIfam" id="NF010018">
    <property type="entry name" value="PRK13495.1"/>
    <property type="match status" value="1"/>
</dbReference>
<evidence type="ECO:0000256" key="2">
    <source>
        <dbReference type="ARBA" id="ARBA00022801"/>
    </source>
</evidence>
<keyword evidence="2 3" id="KW-0378">Hydrolase</keyword>
<proteinExistence type="inferred from homology"/>
<dbReference type="InterPro" id="IPR038592">
    <property type="entry name" value="CheD-like_sf"/>
</dbReference>
<dbReference type="PANTHER" id="PTHR35147:SF1">
    <property type="entry name" value="CHEMORECEPTOR GLUTAMINE DEAMIDASE CHED-RELATED"/>
    <property type="match status" value="1"/>
</dbReference>
<accession>A0ABX7S5L3</accession>
<dbReference type="Pfam" id="PF03975">
    <property type="entry name" value="CheD"/>
    <property type="match status" value="1"/>
</dbReference>
<dbReference type="InterPro" id="IPR011324">
    <property type="entry name" value="Cytotoxic_necrot_fac-like_cat"/>
</dbReference>
<dbReference type="Proteomes" id="UP000671862">
    <property type="component" value="Chromosome"/>
</dbReference>
<dbReference type="RefSeq" id="WP_207566564.1">
    <property type="nucleotide sequence ID" value="NZ_CP071446.1"/>
</dbReference>
<keyword evidence="1 3" id="KW-0145">Chemotaxis</keyword>
<keyword evidence="5" id="KW-1185">Reference proteome</keyword>
<organism evidence="4 5">
    <name type="scientific">Thermosipho ferrireducens</name>
    <dbReference type="NCBI Taxonomy" id="2571116"/>
    <lineage>
        <taxon>Bacteria</taxon>
        <taxon>Thermotogati</taxon>
        <taxon>Thermotogota</taxon>
        <taxon>Thermotogae</taxon>
        <taxon>Thermotogales</taxon>
        <taxon>Fervidobacteriaceae</taxon>
        <taxon>Thermosipho</taxon>
    </lineage>
</organism>
<dbReference type="SUPFAM" id="SSF64438">
    <property type="entry name" value="CNF1/YfiH-like putative cysteine hydrolases"/>
    <property type="match status" value="1"/>
</dbReference>
<dbReference type="InterPro" id="IPR005659">
    <property type="entry name" value="Chemorcpt_Glu_NH3ase_CheD"/>
</dbReference>
<dbReference type="EMBL" id="CP071446">
    <property type="protein sequence ID" value="QTA37843.1"/>
    <property type="molecule type" value="Genomic_DNA"/>
</dbReference>
<evidence type="ECO:0000313" key="4">
    <source>
        <dbReference type="EMBL" id="QTA37843.1"/>
    </source>
</evidence>
<dbReference type="HAMAP" id="MF_01440">
    <property type="entry name" value="CheD"/>
    <property type="match status" value="1"/>
</dbReference>
<reference evidence="4 5" key="1">
    <citation type="submission" date="2021-03" db="EMBL/GenBank/DDBJ databases">
        <title>Thermosipho ferrireducens sp.nov., an anaerobic thermophilic iron-reducing bacterium isolated from a deep-sea hydrothermal sulfide deposits.</title>
        <authorList>
            <person name="Zeng X."/>
            <person name="Chen Y."/>
            <person name="Shao Z."/>
        </authorList>
    </citation>
    <scope>NUCLEOTIDE SEQUENCE [LARGE SCALE GENOMIC DNA]</scope>
    <source>
        <strain evidence="4 5">JL129W03</strain>
    </source>
</reference>
<dbReference type="NCBIfam" id="NF041119">
    <property type="entry name" value="CheD_Thtga"/>
    <property type="match status" value="1"/>
</dbReference>
<name>A0ABX7S5L3_9BACT</name>